<proteinExistence type="predicted"/>
<dbReference type="PANTHER" id="PTHR31170">
    <property type="entry name" value="BNAC04G53230D PROTEIN"/>
    <property type="match status" value="1"/>
</dbReference>
<dbReference type="InterPro" id="IPR004158">
    <property type="entry name" value="DUF247_pln"/>
</dbReference>
<keyword evidence="3" id="KW-1185">Reference proteome</keyword>
<keyword evidence="1" id="KW-0812">Transmembrane</keyword>
<dbReference type="PANTHER" id="PTHR31170:SF17">
    <property type="match status" value="1"/>
</dbReference>
<evidence type="ECO:0000313" key="3">
    <source>
        <dbReference type="Proteomes" id="UP001141806"/>
    </source>
</evidence>
<dbReference type="OrthoDB" id="672127at2759"/>
<gene>
    <name evidence="2" type="ORF">NE237_029418</name>
</gene>
<reference evidence="2" key="1">
    <citation type="journal article" date="2023" name="Plant J.">
        <title>The genome of the king protea, Protea cynaroides.</title>
        <authorList>
            <person name="Chang J."/>
            <person name="Duong T.A."/>
            <person name="Schoeman C."/>
            <person name="Ma X."/>
            <person name="Roodt D."/>
            <person name="Barker N."/>
            <person name="Li Z."/>
            <person name="Van de Peer Y."/>
            <person name="Mizrachi E."/>
        </authorList>
    </citation>
    <scope>NUCLEOTIDE SEQUENCE</scope>
    <source>
        <tissue evidence="2">Young leaves</tissue>
    </source>
</reference>
<keyword evidence="1" id="KW-0472">Membrane</keyword>
<feature type="transmembrane region" description="Helical" evidence="1">
    <location>
        <begin position="425"/>
        <end position="446"/>
    </location>
</feature>
<keyword evidence="1" id="KW-1133">Transmembrane helix</keyword>
<evidence type="ECO:0000256" key="1">
    <source>
        <dbReference type="SAM" id="Phobius"/>
    </source>
</evidence>
<dbReference type="EMBL" id="JAMYWD010000012">
    <property type="protein sequence ID" value="KAJ4952586.1"/>
    <property type="molecule type" value="Genomic_DNA"/>
</dbReference>
<accession>A0A9Q0GT35</accession>
<comment type="caution">
    <text evidence="2">The sequence shown here is derived from an EMBL/GenBank/DDBJ whole genome shotgun (WGS) entry which is preliminary data.</text>
</comment>
<evidence type="ECO:0000313" key="2">
    <source>
        <dbReference type="EMBL" id="KAJ4952586.1"/>
    </source>
</evidence>
<organism evidence="2 3">
    <name type="scientific">Protea cynaroides</name>
    <dbReference type="NCBI Taxonomy" id="273540"/>
    <lineage>
        <taxon>Eukaryota</taxon>
        <taxon>Viridiplantae</taxon>
        <taxon>Streptophyta</taxon>
        <taxon>Embryophyta</taxon>
        <taxon>Tracheophyta</taxon>
        <taxon>Spermatophyta</taxon>
        <taxon>Magnoliopsida</taxon>
        <taxon>Proteales</taxon>
        <taxon>Proteaceae</taxon>
        <taxon>Protea</taxon>
    </lineage>
</organism>
<name>A0A9Q0GT35_9MAGN</name>
<dbReference type="AlphaFoldDB" id="A0A9Q0GT35"/>
<dbReference type="Proteomes" id="UP001141806">
    <property type="component" value="Unassembled WGS sequence"/>
</dbReference>
<protein>
    <submittedName>
        <fullName evidence="2">Uncharacterized protein</fullName>
    </submittedName>
</protein>
<dbReference type="Pfam" id="PF03140">
    <property type="entry name" value="DUF247"/>
    <property type="match status" value="1"/>
</dbReference>
<sequence>MVTLQMAQETPSFSSIVQAIPSFSRRVKLLSAMSGSIHTLVQEREVGQCSSLLIGEVDCLVIDIEEKLNVVHQLSSKSCIYRVPKQIRKYLRSFVDRRPEEPSLSKYVETMRQIEERTRQCYAETISTSSDEFVKMMLFDGCFILEFLQRKMPFEESNGKDDVSSNPWLSTAITSDFMLLENQLPFFVLEHLYNLQKRDGQISLFDMIYYSFSQMIPSQKQGQLCSFLSCYRSSSSSSAVFKTSQVEHLLHFMWDCYISSSVKTSSRNWRQLKLPHNVTELREAGIKLKVGKGRFLLNISFNKGVLTIPCINVHDNTESLLRNMIAYEQVHCVDTKYITDYAVLLDSFIASSKDVKLLRKKGIIQSLLGEHKQVAQLFNNLGKGVNIDEYDFYFSDVCEELDAYYNFTWNEWKANLRHTYFNTPWAAISVIAAFVLLVFTFLQTLYTMK</sequence>